<dbReference type="Pfam" id="PF01205">
    <property type="entry name" value="Impact_N"/>
    <property type="match status" value="1"/>
</dbReference>
<dbReference type="STRING" id="307507.A0A2V0PB49"/>
<dbReference type="GO" id="GO:0005737">
    <property type="term" value="C:cytoplasm"/>
    <property type="evidence" value="ECO:0007669"/>
    <property type="project" value="UniProtKB-SubCell"/>
</dbReference>
<dbReference type="GO" id="GO:0006446">
    <property type="term" value="P:regulation of translational initiation"/>
    <property type="evidence" value="ECO:0007669"/>
    <property type="project" value="TreeGrafter"/>
</dbReference>
<dbReference type="OrthoDB" id="69641at2759"/>
<evidence type="ECO:0000256" key="7">
    <source>
        <dbReference type="SAM" id="MobiDB-lite"/>
    </source>
</evidence>
<sequence length="332" mass="34022">MADAAAAEDAEQRAEEFASLEAIYGGDIDLQHDMGVAELHIPGRAAASPHAVARATCPAGYPSASAPVAELSGPQLPPGLAAEAAAQLEALFVPGEVVLFSWFEWVRDRLEAWLEGERRQREAREALAAVRLAGGGDGGSEGDGSGSGSGGEEEEEQGAEVASLAAAQQRGLRAPAADGDAALMASVAPRIVSGPPHTERRSTFQAHCCRVTEAREVGAVVAVLLQSSKIAGATHPAIMAYRIAVGPGVYAQDCDDDGEAAAGGRLLHLLQLARAENVVVVVSRWFGGVLLGPSRFALINNVARALLVEQGFIAGGGGGGEGGGKKKKGRGR</sequence>
<evidence type="ECO:0000256" key="4">
    <source>
        <dbReference type="ARBA" id="ARBA00022491"/>
    </source>
</evidence>
<evidence type="ECO:0000256" key="5">
    <source>
        <dbReference type="ARBA" id="ARBA00022845"/>
    </source>
</evidence>
<keyword evidence="4" id="KW-0678">Repressor</keyword>
<evidence type="ECO:0000256" key="2">
    <source>
        <dbReference type="ARBA" id="ARBA00007665"/>
    </source>
</evidence>
<comment type="caution">
    <text evidence="9">The sequence shown here is derived from an EMBL/GenBank/DDBJ whole genome shotgun (WGS) entry which is preliminary data.</text>
</comment>
<name>A0A2V0PB49_9CHLO</name>
<keyword evidence="6" id="KW-0346">Stress response</keyword>
<comment type="subcellular location">
    <subcellularLocation>
        <location evidence="1">Cytoplasm</location>
    </subcellularLocation>
</comment>
<reference evidence="9 10" key="1">
    <citation type="journal article" date="2018" name="Sci. Rep.">
        <title>Raphidocelis subcapitata (=Pseudokirchneriella subcapitata) provides an insight into genome evolution and environmental adaptations in the Sphaeropleales.</title>
        <authorList>
            <person name="Suzuki S."/>
            <person name="Yamaguchi H."/>
            <person name="Nakajima N."/>
            <person name="Kawachi M."/>
        </authorList>
    </citation>
    <scope>NUCLEOTIDE SEQUENCE [LARGE SCALE GENOMIC DNA]</scope>
    <source>
        <strain evidence="9 10">NIES-35</strain>
    </source>
</reference>
<dbReference type="SMART" id="SM00591">
    <property type="entry name" value="RWD"/>
    <property type="match status" value="1"/>
</dbReference>
<keyword evidence="10" id="KW-1185">Reference proteome</keyword>
<dbReference type="SUPFAM" id="SSF54495">
    <property type="entry name" value="UBC-like"/>
    <property type="match status" value="1"/>
</dbReference>
<comment type="similarity">
    <text evidence="2">Belongs to the IMPACT family.</text>
</comment>
<feature type="compositionally biased region" description="Gly residues" evidence="7">
    <location>
        <begin position="133"/>
        <end position="150"/>
    </location>
</feature>
<protein>
    <recommendedName>
        <fullName evidence="8">RWD domain-containing protein</fullName>
    </recommendedName>
</protein>
<organism evidence="9 10">
    <name type="scientific">Raphidocelis subcapitata</name>
    <dbReference type="NCBI Taxonomy" id="307507"/>
    <lineage>
        <taxon>Eukaryota</taxon>
        <taxon>Viridiplantae</taxon>
        <taxon>Chlorophyta</taxon>
        <taxon>core chlorophytes</taxon>
        <taxon>Chlorophyceae</taxon>
        <taxon>CS clade</taxon>
        <taxon>Sphaeropleales</taxon>
        <taxon>Selenastraceae</taxon>
        <taxon>Raphidocelis</taxon>
    </lineage>
</organism>
<gene>
    <name evidence="9" type="ORF">Rsub_07707</name>
</gene>
<dbReference type="EMBL" id="BDRX01000060">
    <property type="protein sequence ID" value="GBF95123.1"/>
    <property type="molecule type" value="Genomic_DNA"/>
</dbReference>
<keyword evidence="5" id="KW-0810">Translation regulation</keyword>
<proteinExistence type="inferred from homology"/>
<dbReference type="InterPro" id="IPR006575">
    <property type="entry name" value="RWD_dom"/>
</dbReference>
<dbReference type="InterPro" id="IPR023582">
    <property type="entry name" value="Impact"/>
</dbReference>
<dbReference type="GO" id="GO:0140469">
    <property type="term" value="P:GCN2-mediated signaling"/>
    <property type="evidence" value="ECO:0007669"/>
    <property type="project" value="TreeGrafter"/>
</dbReference>
<dbReference type="Pfam" id="PF05773">
    <property type="entry name" value="RWD"/>
    <property type="match status" value="1"/>
</dbReference>
<dbReference type="InterPro" id="IPR001498">
    <property type="entry name" value="Impact_N"/>
</dbReference>
<evidence type="ECO:0000256" key="6">
    <source>
        <dbReference type="ARBA" id="ARBA00023016"/>
    </source>
</evidence>
<keyword evidence="3" id="KW-0963">Cytoplasm</keyword>
<dbReference type="InterPro" id="IPR020568">
    <property type="entry name" value="Ribosomal_Su5_D2-typ_SF"/>
</dbReference>
<dbReference type="Gene3D" id="3.30.230.30">
    <property type="entry name" value="Impact, N-terminal domain"/>
    <property type="match status" value="1"/>
</dbReference>
<dbReference type="SUPFAM" id="SSF54211">
    <property type="entry name" value="Ribosomal protein S5 domain 2-like"/>
    <property type="match status" value="1"/>
</dbReference>
<dbReference type="AlphaFoldDB" id="A0A2V0PB49"/>
<dbReference type="InterPro" id="IPR036956">
    <property type="entry name" value="Impact_N_sf"/>
</dbReference>
<dbReference type="CDD" id="cd23821">
    <property type="entry name" value="RWD_IMPACT"/>
    <property type="match status" value="1"/>
</dbReference>
<dbReference type="PANTHER" id="PTHR16301:SF25">
    <property type="entry name" value="PROTEIN IMPACT"/>
    <property type="match status" value="1"/>
</dbReference>
<dbReference type="InParanoid" id="A0A2V0PB49"/>
<dbReference type="PANTHER" id="PTHR16301">
    <property type="entry name" value="IMPACT-RELATED"/>
    <property type="match status" value="1"/>
</dbReference>
<feature type="region of interest" description="Disordered" evidence="7">
    <location>
        <begin position="131"/>
        <end position="165"/>
    </location>
</feature>
<dbReference type="Gene3D" id="3.10.110.10">
    <property type="entry name" value="Ubiquitin Conjugating Enzyme"/>
    <property type="match status" value="1"/>
</dbReference>
<evidence type="ECO:0000313" key="9">
    <source>
        <dbReference type="EMBL" id="GBF95123.1"/>
    </source>
</evidence>
<feature type="domain" description="RWD" evidence="8">
    <location>
        <begin position="15"/>
        <end position="113"/>
    </location>
</feature>
<accession>A0A2V0PB49</accession>
<evidence type="ECO:0000259" key="8">
    <source>
        <dbReference type="SMART" id="SM00591"/>
    </source>
</evidence>
<evidence type="ECO:0000313" key="10">
    <source>
        <dbReference type="Proteomes" id="UP000247498"/>
    </source>
</evidence>
<evidence type="ECO:0000256" key="1">
    <source>
        <dbReference type="ARBA" id="ARBA00004496"/>
    </source>
</evidence>
<evidence type="ECO:0000256" key="3">
    <source>
        <dbReference type="ARBA" id="ARBA00022490"/>
    </source>
</evidence>
<dbReference type="InterPro" id="IPR016135">
    <property type="entry name" value="UBQ-conjugating_enzyme/RWD"/>
</dbReference>
<dbReference type="Proteomes" id="UP000247498">
    <property type="component" value="Unassembled WGS sequence"/>
</dbReference>